<dbReference type="Gene3D" id="3.40.710.10">
    <property type="entry name" value="DD-peptidase/beta-lactamase superfamily"/>
    <property type="match status" value="1"/>
</dbReference>
<dbReference type="Proteomes" id="UP000068905">
    <property type="component" value="Chromosome"/>
</dbReference>
<gene>
    <name evidence="2" type="ORF">W908_03355</name>
</gene>
<dbReference type="InterPro" id="IPR012338">
    <property type="entry name" value="Beta-lactam/transpept-like"/>
</dbReference>
<keyword evidence="3" id="KW-1185">Reference proteome</keyword>
<accession>A0A0M4LI72</accession>
<name>A0A0M4LI72_9GAMM</name>
<dbReference type="InterPro" id="IPR050789">
    <property type="entry name" value="Diverse_Enzym_Activities"/>
</dbReference>
<dbReference type="STRING" id="1125411.W908_03355"/>
<dbReference type="SUPFAM" id="SSF56601">
    <property type="entry name" value="beta-lactamase/transpeptidase-like"/>
    <property type="match status" value="1"/>
</dbReference>
<protein>
    <recommendedName>
        <fullName evidence="1">Beta-lactamase-related domain-containing protein</fullName>
    </recommendedName>
</protein>
<dbReference type="PANTHER" id="PTHR43283">
    <property type="entry name" value="BETA-LACTAMASE-RELATED"/>
    <property type="match status" value="1"/>
</dbReference>
<dbReference type="Pfam" id="PF00144">
    <property type="entry name" value="Beta-lactamase"/>
    <property type="match status" value="1"/>
</dbReference>
<organism evidence="2 3">
    <name type="scientific">Candidatus Pseudothioglobus singularis PS1</name>
    <dbReference type="NCBI Taxonomy" id="1125411"/>
    <lineage>
        <taxon>Bacteria</taxon>
        <taxon>Pseudomonadati</taxon>
        <taxon>Pseudomonadota</taxon>
        <taxon>Gammaproteobacteria</taxon>
        <taxon>Candidatus Pseudothioglobaceae</taxon>
        <taxon>Candidatus Pseudothioglobus</taxon>
    </lineage>
</organism>
<sequence>MASGIVIIKNGYIIKEHYSFMTLPGSRFDVWSCTKSFTGIAWGLLLEESKNGLLPNNAEVKLDSLAYSFLPESFKVTDKLKEKITIGHLLSMTSGIPGEGQLTFGIPPKINSGPFEHALGYQENRYGKKTDKLIGDPGSVWDYSDPAIAHLSVLFKEIMQQEMHEYMQEKVFKKIGVENASWDVHGGGEFIGPHTSAHVGMHISARELARVGYLLINNGYWSGQQIIPSWWVDMATKSSQNLNLEYGYTFWVNTQGSRWPGLPKDMYSLEGYNSNRCYVIPSKEAVVVRVGAGPNQWNEQALIGRILDAIG</sequence>
<dbReference type="PANTHER" id="PTHR43283:SF7">
    <property type="entry name" value="BETA-LACTAMASE-RELATED DOMAIN-CONTAINING PROTEIN"/>
    <property type="match status" value="1"/>
</dbReference>
<evidence type="ECO:0000313" key="3">
    <source>
        <dbReference type="Proteomes" id="UP000068905"/>
    </source>
</evidence>
<dbReference type="EMBL" id="CP006911">
    <property type="protein sequence ID" value="ALE02664.1"/>
    <property type="molecule type" value="Genomic_DNA"/>
</dbReference>
<reference evidence="2 3" key="1">
    <citation type="journal article" date="2015" name="Genome Announc.">
        <title>Genome Sequence of 'Candidatus Thioglobus singularis' Strain PS1, a Mixotroph from the SUP05 Clade of Marine Gammaproteobacteria.</title>
        <authorList>
            <person name="Marshall K.T."/>
            <person name="Morris R.M."/>
        </authorList>
    </citation>
    <scope>NUCLEOTIDE SEQUENCE [LARGE SCALE GENOMIC DNA]</scope>
    <source>
        <strain evidence="2 3">PS1</strain>
    </source>
</reference>
<dbReference type="RefSeq" id="WP_236849167.1">
    <property type="nucleotide sequence ID" value="NZ_CP006911.1"/>
</dbReference>
<dbReference type="InterPro" id="IPR001466">
    <property type="entry name" value="Beta-lactam-related"/>
</dbReference>
<proteinExistence type="predicted"/>
<feature type="domain" description="Beta-lactamase-related" evidence="1">
    <location>
        <begin position="24"/>
        <end position="290"/>
    </location>
</feature>
<dbReference type="AlphaFoldDB" id="A0A0M4LI72"/>
<dbReference type="KEGG" id="tsn:W908_03355"/>
<evidence type="ECO:0000259" key="1">
    <source>
        <dbReference type="Pfam" id="PF00144"/>
    </source>
</evidence>
<evidence type="ECO:0000313" key="2">
    <source>
        <dbReference type="EMBL" id="ALE02664.1"/>
    </source>
</evidence>